<keyword evidence="1" id="KW-0812">Transmembrane</keyword>
<dbReference type="OrthoDB" id="461075at2"/>
<keyword evidence="3" id="KW-1185">Reference proteome</keyword>
<protein>
    <submittedName>
        <fullName evidence="2">Prepilin-type N-terminal cleavage/methylation domain-containing protein</fullName>
    </submittedName>
</protein>
<gene>
    <name evidence="2" type="ORF">Dacsa_3108</name>
</gene>
<dbReference type="RefSeq" id="WP_015230616.1">
    <property type="nucleotide sequence ID" value="NC_019780.1"/>
</dbReference>
<name>K9YYS5_DACS8</name>
<evidence type="ECO:0000313" key="2">
    <source>
        <dbReference type="EMBL" id="AFZ51637.1"/>
    </source>
</evidence>
<dbReference type="InterPro" id="IPR012902">
    <property type="entry name" value="N_methyl_site"/>
</dbReference>
<feature type="transmembrane region" description="Helical" evidence="1">
    <location>
        <begin position="21"/>
        <end position="49"/>
    </location>
</feature>
<dbReference type="EMBL" id="CP003944">
    <property type="protein sequence ID" value="AFZ51637.1"/>
    <property type="molecule type" value="Genomic_DNA"/>
</dbReference>
<keyword evidence="1" id="KW-1133">Transmembrane helix</keyword>
<accession>K9YYS5</accession>
<dbReference type="KEGG" id="dsl:Dacsa_3108"/>
<organism evidence="2 3">
    <name type="scientific">Dactylococcopsis salina (strain PCC 8305)</name>
    <name type="common">Myxobactron salinum</name>
    <dbReference type="NCBI Taxonomy" id="13035"/>
    <lineage>
        <taxon>Bacteria</taxon>
        <taxon>Bacillati</taxon>
        <taxon>Cyanobacteriota</taxon>
        <taxon>Cyanophyceae</taxon>
        <taxon>Nodosilineales</taxon>
        <taxon>Cymatolegaceae</taxon>
        <taxon>Dactylococcopsis</taxon>
    </lineage>
</organism>
<sequence length="335" mass="37307">MKTFLHKFLTHLNQKKNRLPFSLGFTLIELLIATVMSSIVISSLLYLMLNVMQTNAKETARKDTLQEMQVALNFMTNDLREAVYVYTGEELDDRGIDTPNDGLKDIMNLPNSGNLEPILVFWKLEDAPYQSSDSFPSDCSAASVEASERTCDQLKISRRTYTLVAYLQDSDPTDTWQGESVIYRYQLRKYNSNPFNTLEKKPEYIDPVKESSFASWPYDDTGSLPNSGSYTLTVNRGSVGDGGKSDALVDFVDRHDNSNFSATDVSCPTGYQRTPSDASVSNSFYACVEDVSGQKTVTVYLRGNPDGRANVNFADGFTPLPTLQSSVVLRGANQD</sequence>
<dbReference type="eggNOG" id="COG4966">
    <property type="taxonomic scope" value="Bacteria"/>
</dbReference>
<reference evidence="2" key="1">
    <citation type="submission" date="2012-04" db="EMBL/GenBank/DDBJ databases">
        <title>Finished genome of Dactylococcopsis salina PCC 8305.</title>
        <authorList>
            <consortium name="US DOE Joint Genome Institute"/>
            <person name="Gugger M."/>
            <person name="Coursin T."/>
            <person name="Rippka R."/>
            <person name="Tandeau De Marsac N."/>
            <person name="Huntemann M."/>
            <person name="Wei C.-L."/>
            <person name="Han J."/>
            <person name="Detter J.C."/>
            <person name="Han C."/>
            <person name="Tapia R."/>
            <person name="Daligault H."/>
            <person name="Chen A."/>
            <person name="Krypides N."/>
            <person name="Mavromatis K."/>
            <person name="Markowitz V."/>
            <person name="Szeto E."/>
            <person name="Ivanova N."/>
            <person name="Ovchinnikova G."/>
            <person name="Pagani I."/>
            <person name="Pati A."/>
            <person name="Goodwin L."/>
            <person name="Peters L."/>
            <person name="Pitluck S."/>
            <person name="Woyke T."/>
            <person name="Kerfeld C."/>
        </authorList>
    </citation>
    <scope>NUCLEOTIDE SEQUENCE [LARGE SCALE GENOMIC DNA]</scope>
    <source>
        <strain evidence="2">PCC 8305</strain>
    </source>
</reference>
<dbReference type="PATRIC" id="fig|13035.3.peg.3524"/>
<dbReference type="Proteomes" id="UP000010482">
    <property type="component" value="Chromosome"/>
</dbReference>
<dbReference type="AlphaFoldDB" id="K9YYS5"/>
<keyword evidence="1" id="KW-0472">Membrane</keyword>
<evidence type="ECO:0000256" key="1">
    <source>
        <dbReference type="SAM" id="Phobius"/>
    </source>
</evidence>
<dbReference type="HOGENOM" id="CLU_065372_0_0_3"/>
<evidence type="ECO:0000313" key="3">
    <source>
        <dbReference type="Proteomes" id="UP000010482"/>
    </source>
</evidence>
<dbReference type="NCBIfam" id="TIGR02532">
    <property type="entry name" value="IV_pilin_GFxxxE"/>
    <property type="match status" value="1"/>
</dbReference>
<proteinExistence type="predicted"/>
<dbReference type="STRING" id="13035.Dacsa_3108"/>